<organism evidence="2 3">
    <name type="scientific">Hipposideros armiger</name>
    <name type="common">Great Himalayan leaf-nosed bat</name>
    <dbReference type="NCBI Taxonomy" id="186990"/>
    <lineage>
        <taxon>Eukaryota</taxon>
        <taxon>Metazoa</taxon>
        <taxon>Chordata</taxon>
        <taxon>Craniata</taxon>
        <taxon>Vertebrata</taxon>
        <taxon>Euteleostomi</taxon>
        <taxon>Mammalia</taxon>
        <taxon>Eutheria</taxon>
        <taxon>Laurasiatheria</taxon>
        <taxon>Chiroptera</taxon>
        <taxon>Yinpterochiroptera</taxon>
        <taxon>Rhinolophoidea</taxon>
        <taxon>Hipposideridae</taxon>
        <taxon>Hipposideros</taxon>
    </lineage>
</organism>
<evidence type="ECO:0000256" key="1">
    <source>
        <dbReference type="SAM" id="MobiDB-lite"/>
    </source>
</evidence>
<dbReference type="OrthoDB" id="10257697at2759"/>
<dbReference type="AlphaFoldDB" id="A0A8B7SRK5"/>
<keyword evidence="2" id="KW-1185">Reference proteome</keyword>
<gene>
    <name evidence="3" type="primary">LOC109391878</name>
</gene>
<accession>A0A8B7SRK5</accession>
<dbReference type="Gene3D" id="3.10.120.10">
    <property type="entry name" value="Cytochrome b5-like heme/steroid binding domain"/>
    <property type="match status" value="1"/>
</dbReference>
<evidence type="ECO:0000313" key="3">
    <source>
        <dbReference type="RefSeq" id="XP_019515359.1"/>
    </source>
</evidence>
<dbReference type="Proteomes" id="UP000694851">
    <property type="component" value="Unplaced"/>
</dbReference>
<protein>
    <submittedName>
        <fullName evidence="3">Neuferricin</fullName>
    </submittedName>
</protein>
<dbReference type="SUPFAM" id="SSF55856">
    <property type="entry name" value="Cytochrome b5-like heme/steroid binding domain"/>
    <property type="match status" value="1"/>
</dbReference>
<name>A0A8B7SRK5_HIPAR</name>
<dbReference type="GeneID" id="109391878"/>
<reference evidence="3" key="1">
    <citation type="submission" date="2025-08" db="UniProtKB">
        <authorList>
            <consortium name="RefSeq"/>
        </authorList>
    </citation>
    <scope>IDENTIFICATION</scope>
    <source>
        <tissue evidence="3">Muscle</tissue>
    </source>
</reference>
<dbReference type="KEGG" id="hai:109391878"/>
<feature type="region of interest" description="Disordered" evidence="1">
    <location>
        <begin position="286"/>
        <end position="310"/>
    </location>
</feature>
<feature type="compositionally biased region" description="Basic and acidic residues" evidence="1">
    <location>
        <begin position="298"/>
        <end position="310"/>
    </location>
</feature>
<proteinExistence type="predicted"/>
<sequence>MLLLGGRGLLLGLIAAAAAVMAARLMGWWSPRAGFRLFMPEELARYRGGPGDPGLYLALLGRIYDVSSGRRHYEPGAHYSGFAASGLGSAASSSGLSDSCGSVASSYRPLSSLSFPIVLPNLVRETHLRPLVKLPITHQQKPLDGFLLCATRCGSQSTEMNETPCSCSEEFPCSEHPFMPPSHCDSDISFPVTTGRVIGRFYGEDGRPTSELSQVEAMITKGLEANKQELKVKQKFPPCNAEWSSTRGSRFWCSQKSGGVSRDWIGVPRKLYKPGAKEPHCVCVRTTGPPSDQTLDNPTHRNRGDLDHPSLGEYAGCPPLAITCSIPP</sequence>
<feature type="compositionally biased region" description="Polar residues" evidence="1">
    <location>
        <begin position="288"/>
        <end position="297"/>
    </location>
</feature>
<dbReference type="InterPro" id="IPR036400">
    <property type="entry name" value="Cyt_B5-like_heme/steroid_sf"/>
</dbReference>
<dbReference type="RefSeq" id="XP_019515359.1">
    <property type="nucleotide sequence ID" value="XM_019659814.1"/>
</dbReference>
<evidence type="ECO:0000313" key="2">
    <source>
        <dbReference type="Proteomes" id="UP000694851"/>
    </source>
</evidence>